<feature type="transmembrane region" description="Helical" evidence="1">
    <location>
        <begin position="108"/>
        <end position="128"/>
    </location>
</feature>
<evidence type="ECO:0000313" key="2">
    <source>
        <dbReference type="EMBL" id="AYA38038.1"/>
    </source>
</evidence>
<dbReference type="EMBL" id="CP032317">
    <property type="protein sequence ID" value="AYA38038.1"/>
    <property type="molecule type" value="Genomic_DNA"/>
</dbReference>
<protein>
    <submittedName>
        <fullName evidence="2">Uncharacterized protein</fullName>
    </submittedName>
</protein>
<feature type="transmembrane region" description="Helical" evidence="1">
    <location>
        <begin position="134"/>
        <end position="153"/>
    </location>
</feature>
<dbReference type="RefSeq" id="WP_119445590.1">
    <property type="nucleotide sequence ID" value="NZ_CP032317.1"/>
</dbReference>
<dbReference type="OrthoDB" id="886186at2"/>
<keyword evidence="3" id="KW-1185">Reference proteome</keyword>
<gene>
    <name evidence="2" type="ORF">D3Y59_13905</name>
</gene>
<dbReference type="AlphaFoldDB" id="A0A3B7QXZ2"/>
<organism evidence="2 3">
    <name type="scientific">Hymenobacter oligotrophus</name>
    <dbReference type="NCBI Taxonomy" id="2319843"/>
    <lineage>
        <taxon>Bacteria</taxon>
        <taxon>Pseudomonadati</taxon>
        <taxon>Bacteroidota</taxon>
        <taxon>Cytophagia</taxon>
        <taxon>Cytophagales</taxon>
        <taxon>Hymenobacteraceae</taxon>
        <taxon>Hymenobacter</taxon>
    </lineage>
</organism>
<reference evidence="2 3" key="1">
    <citation type="submission" date="2018-09" db="EMBL/GenBank/DDBJ databases">
        <title>Hymenobacter medium sp. nov., isolated from R2A medium.</title>
        <authorList>
            <person name="Yingchao G."/>
        </authorList>
    </citation>
    <scope>NUCLEOTIDE SEQUENCE [LARGE SCALE GENOMIC DNA]</scope>
    <source>
        <strain evidence="3">sh-6</strain>
    </source>
</reference>
<keyword evidence="1" id="KW-1133">Transmembrane helix</keyword>
<evidence type="ECO:0000256" key="1">
    <source>
        <dbReference type="SAM" id="Phobius"/>
    </source>
</evidence>
<dbReference type="Proteomes" id="UP000262802">
    <property type="component" value="Chromosome"/>
</dbReference>
<accession>A0A3B7QXZ2</accession>
<proteinExistence type="predicted"/>
<keyword evidence="1" id="KW-0472">Membrane</keyword>
<name>A0A3B7QXZ2_9BACT</name>
<sequence length="176" mass="20412">MISKDTLRKLKLVHDMVLSLPIEQEQFITRLASATEQRPSSPRYSAVEANYSFNREFTGNVGPDWFTIRRRARSFERNSLTLIKVEGAVLSAEDGCVVKLELNAFHPLFYALYGMLFIFYAFLVIQALDSKPTLLLVALLHASIFVVLPYLLMRRLLSKMKHYLEREFFFLTRQAN</sequence>
<keyword evidence="1" id="KW-0812">Transmembrane</keyword>
<dbReference type="KEGG" id="hyh:D3Y59_13905"/>
<evidence type="ECO:0000313" key="3">
    <source>
        <dbReference type="Proteomes" id="UP000262802"/>
    </source>
</evidence>